<dbReference type="GO" id="GO:0046417">
    <property type="term" value="P:chorismate metabolic process"/>
    <property type="evidence" value="ECO:0007669"/>
    <property type="project" value="InterPro"/>
</dbReference>
<dbReference type="GO" id="GO:0004106">
    <property type="term" value="F:chorismate mutase activity"/>
    <property type="evidence" value="ECO:0007669"/>
    <property type="project" value="InterPro"/>
</dbReference>
<organism evidence="4">
    <name type="scientific">Ignisphaera aggregans</name>
    <dbReference type="NCBI Taxonomy" id="334771"/>
    <lineage>
        <taxon>Archaea</taxon>
        <taxon>Thermoproteota</taxon>
        <taxon>Thermoprotei</taxon>
        <taxon>Desulfurococcales</taxon>
        <taxon>Desulfurococcaceae</taxon>
        <taxon>Ignisphaera</taxon>
    </lineage>
</organism>
<dbReference type="SUPFAM" id="SSF48179">
    <property type="entry name" value="6-phosphogluconate dehydrogenase C-terminal domain-like"/>
    <property type="match status" value="1"/>
</dbReference>
<dbReference type="PROSITE" id="PS51168">
    <property type="entry name" value="CHORISMATE_MUT_2"/>
    <property type="match status" value="1"/>
</dbReference>
<gene>
    <name evidence="4" type="ORF">ENT87_04045</name>
</gene>
<proteinExistence type="predicted"/>
<dbReference type="InterPro" id="IPR050812">
    <property type="entry name" value="Preph/Arog_dehydrog"/>
</dbReference>
<dbReference type="Pfam" id="PF03807">
    <property type="entry name" value="F420_oxidored"/>
    <property type="match status" value="1"/>
</dbReference>
<name>A0A7J3I7D6_9CREN</name>
<dbReference type="InterPro" id="IPR003099">
    <property type="entry name" value="Prephen_DH"/>
</dbReference>
<dbReference type="GO" id="GO:0006571">
    <property type="term" value="P:tyrosine biosynthetic process"/>
    <property type="evidence" value="ECO:0007669"/>
    <property type="project" value="InterPro"/>
</dbReference>
<evidence type="ECO:0000313" key="4">
    <source>
        <dbReference type="EMBL" id="HGN36704.1"/>
    </source>
</evidence>
<dbReference type="SUPFAM" id="SSF51735">
    <property type="entry name" value="NAD(P)-binding Rossmann-fold domains"/>
    <property type="match status" value="1"/>
</dbReference>
<dbReference type="Gene3D" id="3.40.50.720">
    <property type="entry name" value="NAD(P)-binding Rossmann-like Domain"/>
    <property type="match status" value="1"/>
</dbReference>
<dbReference type="Gene3D" id="1.20.59.10">
    <property type="entry name" value="Chorismate mutase"/>
    <property type="match status" value="1"/>
</dbReference>
<dbReference type="SMART" id="SM00830">
    <property type="entry name" value="CM_2"/>
    <property type="match status" value="1"/>
</dbReference>
<dbReference type="InterPro" id="IPR036291">
    <property type="entry name" value="NAD(P)-bd_dom_sf"/>
</dbReference>
<feature type="domain" description="Prephenate/arogenate dehydrogenase" evidence="3">
    <location>
        <begin position="95"/>
        <end position="347"/>
    </location>
</feature>
<feature type="domain" description="Chorismate mutase" evidence="2">
    <location>
        <begin position="1"/>
        <end position="88"/>
    </location>
</feature>
<dbReference type="PROSITE" id="PS51176">
    <property type="entry name" value="PDH_ADH"/>
    <property type="match status" value="1"/>
</dbReference>
<keyword evidence="1" id="KW-0560">Oxidoreductase</keyword>
<protein>
    <submittedName>
        <fullName evidence="4">Prephenate dehydrogenase/arogenate dehydrogenase family protein</fullName>
    </submittedName>
</protein>
<evidence type="ECO:0000259" key="3">
    <source>
        <dbReference type="PROSITE" id="PS51176"/>
    </source>
</evidence>
<dbReference type="InterPro" id="IPR002701">
    <property type="entry name" value="CM_II_prokaryot"/>
</dbReference>
<dbReference type="PANTHER" id="PTHR21363">
    <property type="entry name" value="PREPHENATE DEHYDROGENASE"/>
    <property type="match status" value="1"/>
</dbReference>
<dbReference type="PANTHER" id="PTHR21363:SF0">
    <property type="entry name" value="PREPHENATE DEHYDROGENASE [NADP(+)]"/>
    <property type="match status" value="1"/>
</dbReference>
<evidence type="ECO:0000256" key="1">
    <source>
        <dbReference type="ARBA" id="ARBA00023002"/>
    </source>
</evidence>
<dbReference type="InterPro" id="IPR036263">
    <property type="entry name" value="Chorismate_II_sf"/>
</dbReference>
<dbReference type="GO" id="GO:0070403">
    <property type="term" value="F:NAD+ binding"/>
    <property type="evidence" value="ECO:0007669"/>
    <property type="project" value="TreeGrafter"/>
</dbReference>
<dbReference type="SUPFAM" id="SSF48600">
    <property type="entry name" value="Chorismate mutase II"/>
    <property type="match status" value="1"/>
</dbReference>
<reference evidence="4" key="1">
    <citation type="journal article" date="2020" name="mSystems">
        <title>Genome- and Community-Level Interaction Insights into Carbon Utilization and Element Cycling Functions of Hydrothermarchaeota in Hydrothermal Sediment.</title>
        <authorList>
            <person name="Zhou Z."/>
            <person name="Liu Y."/>
            <person name="Xu W."/>
            <person name="Pan J."/>
            <person name="Luo Z.H."/>
            <person name="Li M."/>
        </authorList>
    </citation>
    <scope>NUCLEOTIDE SEQUENCE [LARGE SCALE GENOMIC DNA]</scope>
    <source>
        <strain evidence="4">SpSt-618</strain>
    </source>
</reference>
<comment type="caution">
    <text evidence="4">The sequence shown here is derived from an EMBL/GenBank/DDBJ whole genome shotgun (WGS) entry which is preliminary data.</text>
</comment>
<dbReference type="GO" id="GO:0004665">
    <property type="term" value="F:prephenate dehydrogenase (NADP+) activity"/>
    <property type="evidence" value="ECO:0007669"/>
    <property type="project" value="InterPro"/>
</dbReference>
<dbReference type="EMBL" id="DTAI01000119">
    <property type="protein sequence ID" value="HGN36704.1"/>
    <property type="molecule type" value="Genomic_DNA"/>
</dbReference>
<dbReference type="InterPro" id="IPR028939">
    <property type="entry name" value="P5C_Rdtase_cat_N"/>
</dbReference>
<evidence type="ECO:0000259" key="2">
    <source>
        <dbReference type="PROSITE" id="PS51168"/>
    </source>
</evidence>
<accession>A0A7J3I7D6</accession>
<dbReference type="GO" id="GO:0008977">
    <property type="term" value="F:prephenate dehydrogenase (NAD+) activity"/>
    <property type="evidence" value="ECO:0007669"/>
    <property type="project" value="InterPro"/>
</dbReference>
<dbReference type="Gene3D" id="1.10.3660.10">
    <property type="entry name" value="6-phosphogluconate dehydrogenase C-terminal like domain"/>
    <property type="match status" value="1"/>
</dbReference>
<dbReference type="InterPro" id="IPR008927">
    <property type="entry name" value="6-PGluconate_DH-like_C_sf"/>
</dbReference>
<sequence length="347" mass="39732">MTIDELRKRIDEIDREIVRLIGERLEMVQRIAEVKNAEGRGISDDERELIVKMNWRRLAVEYGIPVDIVSILADLLIKYSKSLQINLRGRKKLQKRVTFIGYGNMASVLARQLVKVGHEVVITGRNLDKAEELAKILGCRYMDLESAIEFGEYIVLALSFEAYKNGYVNKLFVHLRNKVAMDILSSKSWVFHYLEGESLQNNFMYVSVHPLFGPLTPPIGEKIAIIPSKTGATVLQDVVDLWFSAGLEPVVVDLEEHEKAMAIVQVLTHLYLTAFSKALKKLSQELHIYPDKLSTPTYREVRTIVERLKHIENVIFEIQKTNPFSVFVRREAVDVLKDVIESIGRQI</sequence>
<dbReference type="Pfam" id="PF01817">
    <property type="entry name" value="CM_2"/>
    <property type="match status" value="1"/>
</dbReference>
<dbReference type="AlphaFoldDB" id="A0A7J3I7D6"/>
<dbReference type="InterPro" id="IPR036979">
    <property type="entry name" value="CM_dom_sf"/>
</dbReference>